<dbReference type="Pfam" id="PF00702">
    <property type="entry name" value="Hydrolase"/>
    <property type="match status" value="1"/>
</dbReference>
<dbReference type="PANTHER" id="PTHR43434">
    <property type="entry name" value="PHOSPHOGLYCOLATE PHOSPHATASE"/>
    <property type="match status" value="1"/>
</dbReference>
<dbReference type="SFLD" id="SFLDG01129">
    <property type="entry name" value="C1.5:_HAD__Beta-PGM__Phosphata"/>
    <property type="match status" value="1"/>
</dbReference>
<dbReference type="SUPFAM" id="SSF56784">
    <property type="entry name" value="HAD-like"/>
    <property type="match status" value="1"/>
</dbReference>
<name>A0ABV8V0U8_9GAMM</name>
<dbReference type="EC" id="3.1.3.5" evidence="1"/>
<gene>
    <name evidence="1" type="primary">yrfG</name>
    <name evidence="1" type="ORF">ACFOX3_03300</name>
</gene>
<dbReference type="Proteomes" id="UP001595840">
    <property type="component" value="Unassembled WGS sequence"/>
</dbReference>
<dbReference type="InterPro" id="IPR050155">
    <property type="entry name" value="HAD-like_hydrolase_sf"/>
</dbReference>
<sequence length="242" mass="27604">MQAINLDWNAIDTVLLDMDGTLLDLHFDNYFWLTHLPLRYAAIHNVSDAEARDYLTSCIKGQEGTLNWYCLEYWSQTLQLDIRALKDEIKHKIQVRPHVAEFLQLLKAAKKKVILITNAHPQSLSLKLEVTALDKWLDIIISSHEFKEPKEAQAFWCELVKKEKFTAQNALFIDDTVRILDSAKTFGIGHLLCIHQPDSQIHRRIDDYPSIDHFDELFAGLNASVAHISRANNDIGTGAKGG</sequence>
<dbReference type="GO" id="GO:0008253">
    <property type="term" value="F:5'-nucleotidase activity"/>
    <property type="evidence" value="ECO:0007669"/>
    <property type="project" value="UniProtKB-EC"/>
</dbReference>
<dbReference type="NCBIfam" id="NF011564">
    <property type="entry name" value="PRK14988.1"/>
    <property type="match status" value="1"/>
</dbReference>
<evidence type="ECO:0000313" key="1">
    <source>
        <dbReference type="EMBL" id="MFC4361312.1"/>
    </source>
</evidence>
<organism evidence="1 2">
    <name type="scientific">Simiduia curdlanivorans</name>
    <dbReference type="NCBI Taxonomy" id="1492769"/>
    <lineage>
        <taxon>Bacteria</taxon>
        <taxon>Pseudomonadati</taxon>
        <taxon>Pseudomonadota</taxon>
        <taxon>Gammaproteobacteria</taxon>
        <taxon>Cellvibrionales</taxon>
        <taxon>Cellvibrionaceae</taxon>
        <taxon>Simiduia</taxon>
    </lineage>
</organism>
<dbReference type="CDD" id="cd01427">
    <property type="entry name" value="HAD_like"/>
    <property type="match status" value="1"/>
</dbReference>
<keyword evidence="2" id="KW-1185">Reference proteome</keyword>
<protein>
    <submittedName>
        <fullName evidence="1">GMP/IMP nucleotidase</fullName>
        <ecNumber evidence="1">3.1.3.5</ecNumber>
    </submittedName>
</protein>
<dbReference type="PANTHER" id="PTHR43434:SF3">
    <property type="entry name" value="GMP_IMP NUCLEOTIDASE YRFG"/>
    <property type="match status" value="1"/>
</dbReference>
<dbReference type="SFLD" id="SFLDS00003">
    <property type="entry name" value="Haloacid_Dehalogenase"/>
    <property type="match status" value="1"/>
</dbReference>
<accession>A0ABV8V0U8</accession>
<reference evidence="2" key="1">
    <citation type="journal article" date="2019" name="Int. J. Syst. Evol. Microbiol.">
        <title>The Global Catalogue of Microorganisms (GCM) 10K type strain sequencing project: providing services to taxonomists for standard genome sequencing and annotation.</title>
        <authorList>
            <consortium name="The Broad Institute Genomics Platform"/>
            <consortium name="The Broad Institute Genome Sequencing Center for Infectious Disease"/>
            <person name="Wu L."/>
            <person name="Ma J."/>
        </authorList>
    </citation>
    <scope>NUCLEOTIDE SEQUENCE [LARGE SCALE GENOMIC DNA]</scope>
    <source>
        <strain evidence="2">CECT 8570</strain>
    </source>
</reference>
<dbReference type="InterPro" id="IPR036412">
    <property type="entry name" value="HAD-like_sf"/>
</dbReference>
<proteinExistence type="predicted"/>
<comment type="caution">
    <text evidence="1">The sequence shown here is derived from an EMBL/GenBank/DDBJ whole genome shotgun (WGS) entry which is preliminary data.</text>
</comment>
<keyword evidence="1" id="KW-0378">Hydrolase</keyword>
<dbReference type="InterPro" id="IPR023214">
    <property type="entry name" value="HAD_sf"/>
</dbReference>
<dbReference type="NCBIfam" id="TIGR01509">
    <property type="entry name" value="HAD-SF-IA-v3"/>
    <property type="match status" value="1"/>
</dbReference>
<evidence type="ECO:0000313" key="2">
    <source>
        <dbReference type="Proteomes" id="UP001595840"/>
    </source>
</evidence>
<dbReference type="InterPro" id="IPR006439">
    <property type="entry name" value="HAD-SF_hydro_IA"/>
</dbReference>
<dbReference type="RefSeq" id="WP_290259926.1">
    <property type="nucleotide sequence ID" value="NZ_JAUFQG010000004.1"/>
</dbReference>
<dbReference type="EMBL" id="JBHSCX010000003">
    <property type="protein sequence ID" value="MFC4361312.1"/>
    <property type="molecule type" value="Genomic_DNA"/>
</dbReference>
<dbReference type="Gene3D" id="3.40.50.1000">
    <property type="entry name" value="HAD superfamily/HAD-like"/>
    <property type="match status" value="1"/>
</dbReference>